<dbReference type="GO" id="GO:0003677">
    <property type="term" value="F:DNA binding"/>
    <property type="evidence" value="ECO:0007669"/>
    <property type="project" value="UniProtKB-KW"/>
</dbReference>
<dbReference type="PROSITE" id="PS50110">
    <property type="entry name" value="RESPONSE_REGULATORY"/>
    <property type="match status" value="1"/>
</dbReference>
<dbReference type="InterPro" id="IPR001789">
    <property type="entry name" value="Sig_transdc_resp-reg_receiver"/>
</dbReference>
<dbReference type="Gene3D" id="1.10.10.10">
    <property type="entry name" value="Winged helix-like DNA-binding domain superfamily/Winged helix DNA-binding domain"/>
    <property type="match status" value="1"/>
</dbReference>
<accession>A0A1V9VE96</accession>
<dbReference type="RefSeq" id="WP_081560230.1">
    <property type="nucleotide sequence ID" value="NZ_JAMXED010000002.1"/>
</dbReference>
<dbReference type="InterPro" id="IPR036388">
    <property type="entry name" value="WH-like_DNA-bd_sf"/>
</dbReference>
<dbReference type="CDD" id="cd00156">
    <property type="entry name" value="REC"/>
    <property type="match status" value="1"/>
</dbReference>
<feature type="modified residue" description="4-aspartylphosphate" evidence="1">
    <location>
        <position position="63"/>
    </location>
</feature>
<sequence length="232" mass="27037">MENNIKNIRKSSNTKIIIVSDDKTILEKDIKELYSDFEELKIISSSDSINYKNISFNDLLVLDMDMPKENFDKIASKANSLLALTPKIVISSKSDDENISKAVNLQAYSFLLKPFNPMNLKLAIIMCINQTKRSDKVELGNGVYFDEYRDQFFKKGGVLIDFTRLEKGFLKLLIERRDEITDYDTIKELVWKGKDMSIYTMRNIVNKIRQKTYYEIVKNHSSRGYTIDILRK</sequence>
<dbReference type="AlphaFoldDB" id="A0A1V9VE96"/>
<dbReference type="InterPro" id="IPR011006">
    <property type="entry name" value="CheY-like_superfamily"/>
</dbReference>
<gene>
    <name evidence="3" type="ORF">AS859_00505</name>
</gene>
<evidence type="ECO:0000259" key="2">
    <source>
        <dbReference type="PROSITE" id="PS50110"/>
    </source>
</evidence>
<evidence type="ECO:0000256" key="1">
    <source>
        <dbReference type="PROSITE-ProRule" id="PRU00169"/>
    </source>
</evidence>
<name>A0A1V9VE96_9BACT</name>
<dbReference type="SMART" id="SM00448">
    <property type="entry name" value="REC"/>
    <property type="match status" value="1"/>
</dbReference>
<keyword evidence="3" id="KW-0238">DNA-binding</keyword>
<dbReference type="Gene3D" id="3.40.50.2300">
    <property type="match status" value="1"/>
</dbReference>
<keyword evidence="1" id="KW-0597">Phosphoprotein</keyword>
<organism evidence="3 4">
    <name type="scientific">Aliarcobacter cryaerophilus</name>
    <dbReference type="NCBI Taxonomy" id="28198"/>
    <lineage>
        <taxon>Bacteria</taxon>
        <taxon>Pseudomonadati</taxon>
        <taxon>Campylobacterota</taxon>
        <taxon>Epsilonproteobacteria</taxon>
        <taxon>Campylobacterales</taxon>
        <taxon>Arcobacteraceae</taxon>
        <taxon>Aliarcobacter</taxon>
    </lineage>
</organism>
<feature type="domain" description="Response regulatory" evidence="2">
    <location>
        <begin position="15"/>
        <end position="128"/>
    </location>
</feature>
<evidence type="ECO:0000313" key="3">
    <source>
        <dbReference type="EMBL" id="OQR42273.1"/>
    </source>
</evidence>
<reference evidence="3 4" key="1">
    <citation type="submission" date="2017-04" db="EMBL/GenBank/DDBJ databases">
        <title>Accumulation and expression of multiple antibiotic resistance genes in Arcobacter cryaerophilus that thrives in sewage.</title>
        <authorList>
            <person name="Millar J.A."/>
            <person name="Raghavan R."/>
        </authorList>
    </citation>
    <scope>NUCLEOTIDE SEQUENCE [LARGE SCALE GENOMIC DNA]</scope>
    <source>
        <strain evidence="3 4">AZT-1</strain>
    </source>
</reference>
<comment type="caution">
    <text evidence="3">The sequence shown here is derived from an EMBL/GenBank/DDBJ whole genome shotgun (WGS) entry which is preliminary data.</text>
</comment>
<evidence type="ECO:0000313" key="4">
    <source>
        <dbReference type="Proteomes" id="UP000192599"/>
    </source>
</evidence>
<protein>
    <submittedName>
        <fullName evidence="3">DNA-binding response regulator</fullName>
    </submittedName>
</protein>
<dbReference type="GO" id="GO:0000160">
    <property type="term" value="P:phosphorelay signal transduction system"/>
    <property type="evidence" value="ECO:0007669"/>
    <property type="project" value="InterPro"/>
</dbReference>
<dbReference type="Proteomes" id="UP000192599">
    <property type="component" value="Unassembled WGS sequence"/>
</dbReference>
<dbReference type="EMBL" id="LNTC01000003">
    <property type="protein sequence ID" value="OQR42273.1"/>
    <property type="molecule type" value="Genomic_DNA"/>
</dbReference>
<proteinExistence type="predicted"/>
<dbReference type="Pfam" id="PF00072">
    <property type="entry name" value="Response_reg"/>
    <property type="match status" value="1"/>
</dbReference>
<dbReference type="SUPFAM" id="SSF52172">
    <property type="entry name" value="CheY-like"/>
    <property type="match status" value="1"/>
</dbReference>